<evidence type="ECO:0000313" key="6">
    <source>
        <dbReference type="EMBL" id="VDD96604.1"/>
    </source>
</evidence>
<dbReference type="AlphaFoldDB" id="A0A0N4VMF9"/>
<dbReference type="SMART" id="SM01417">
    <property type="entry name" value="Solute_trans_a"/>
    <property type="match status" value="1"/>
</dbReference>
<organism evidence="8">
    <name type="scientific">Enterobius vermicularis</name>
    <name type="common">Human pinworm</name>
    <dbReference type="NCBI Taxonomy" id="51028"/>
    <lineage>
        <taxon>Eukaryota</taxon>
        <taxon>Metazoa</taxon>
        <taxon>Ecdysozoa</taxon>
        <taxon>Nematoda</taxon>
        <taxon>Chromadorea</taxon>
        <taxon>Rhabditida</taxon>
        <taxon>Spirurina</taxon>
        <taxon>Oxyuridomorpha</taxon>
        <taxon>Oxyuroidea</taxon>
        <taxon>Oxyuridae</taxon>
        <taxon>Enterobius</taxon>
    </lineage>
</organism>
<dbReference type="InterPro" id="IPR005178">
    <property type="entry name" value="Ostalpha/TMEM184C"/>
</dbReference>
<proteinExistence type="predicted"/>
<feature type="transmembrane region" description="Helical" evidence="5">
    <location>
        <begin position="161"/>
        <end position="181"/>
    </location>
</feature>
<evidence type="ECO:0000313" key="7">
    <source>
        <dbReference type="Proteomes" id="UP000274131"/>
    </source>
</evidence>
<protein>
    <submittedName>
        <fullName evidence="8">Organic solute transporter alpha-like protein</fullName>
    </submittedName>
</protein>
<evidence type="ECO:0000256" key="5">
    <source>
        <dbReference type="SAM" id="Phobius"/>
    </source>
</evidence>
<evidence type="ECO:0000313" key="8">
    <source>
        <dbReference type="WBParaSite" id="EVEC_0001211701-mRNA-1"/>
    </source>
</evidence>
<evidence type="ECO:0000256" key="2">
    <source>
        <dbReference type="ARBA" id="ARBA00022692"/>
    </source>
</evidence>
<comment type="subcellular location">
    <subcellularLocation>
        <location evidence="1">Membrane</location>
        <topology evidence="1">Multi-pass membrane protein</topology>
    </subcellularLocation>
</comment>
<keyword evidence="3 5" id="KW-1133">Transmembrane helix</keyword>
<sequence>MYRQPKNSYRLVKNMAFFSSGLSVSLIIGLLIATVVTVITVILAVVHFFYIICYVTHRYRRGFILFLAGTAPLVSLFSLTAMYMPRVWFLAHLLSFFYFSMALWVIICLLRNIFEGRQEMLKKMKSEGSQITVQTPPFCCFFPCLPKLELERERIRFCEMMVFQAPCIRLIFTILSLVLFFEIKDNPYLALKVLDLVSVPSLLIGVYGTHILVTSASKLVLYFELQFMNGVACNINLLNIFRSQVLWVL</sequence>
<gene>
    <name evidence="6" type="ORF">EVEC_LOCUS11355</name>
</gene>
<feature type="transmembrane region" description="Helical" evidence="5">
    <location>
        <begin position="201"/>
        <end position="221"/>
    </location>
</feature>
<name>A0A0N4VMF9_ENTVE</name>
<dbReference type="OrthoDB" id="5832279at2759"/>
<evidence type="ECO:0000256" key="3">
    <source>
        <dbReference type="ARBA" id="ARBA00022989"/>
    </source>
</evidence>
<dbReference type="GO" id="GO:0016020">
    <property type="term" value="C:membrane"/>
    <property type="evidence" value="ECO:0007669"/>
    <property type="project" value="UniProtKB-SubCell"/>
</dbReference>
<evidence type="ECO:0000256" key="1">
    <source>
        <dbReference type="ARBA" id="ARBA00004141"/>
    </source>
</evidence>
<keyword evidence="2 5" id="KW-0812">Transmembrane</keyword>
<dbReference type="Pfam" id="PF03619">
    <property type="entry name" value="Solute_trans_a"/>
    <property type="match status" value="1"/>
</dbReference>
<feature type="transmembrane region" description="Helical" evidence="5">
    <location>
        <begin position="63"/>
        <end position="83"/>
    </location>
</feature>
<keyword evidence="7" id="KW-1185">Reference proteome</keyword>
<dbReference type="WBParaSite" id="EVEC_0001211701-mRNA-1">
    <property type="protein sequence ID" value="EVEC_0001211701-mRNA-1"/>
    <property type="gene ID" value="EVEC_0001211701"/>
</dbReference>
<dbReference type="EMBL" id="UXUI01011919">
    <property type="protein sequence ID" value="VDD96604.1"/>
    <property type="molecule type" value="Genomic_DNA"/>
</dbReference>
<dbReference type="Proteomes" id="UP000274131">
    <property type="component" value="Unassembled WGS sequence"/>
</dbReference>
<feature type="transmembrane region" description="Helical" evidence="5">
    <location>
        <begin position="38"/>
        <end position="56"/>
    </location>
</feature>
<dbReference type="STRING" id="51028.A0A0N4VMF9"/>
<reference evidence="6 7" key="2">
    <citation type="submission" date="2018-10" db="EMBL/GenBank/DDBJ databases">
        <authorList>
            <consortium name="Pathogen Informatics"/>
        </authorList>
    </citation>
    <scope>NUCLEOTIDE SEQUENCE [LARGE SCALE GENOMIC DNA]</scope>
</reference>
<keyword evidence="4 5" id="KW-0472">Membrane</keyword>
<accession>A0A0N4VMF9</accession>
<dbReference type="PANTHER" id="PTHR23423">
    <property type="entry name" value="ORGANIC SOLUTE TRANSPORTER-RELATED"/>
    <property type="match status" value="1"/>
</dbReference>
<reference evidence="8" key="1">
    <citation type="submission" date="2017-02" db="UniProtKB">
        <authorList>
            <consortium name="WormBaseParasite"/>
        </authorList>
    </citation>
    <scope>IDENTIFICATION</scope>
</reference>
<evidence type="ECO:0000256" key="4">
    <source>
        <dbReference type="ARBA" id="ARBA00023136"/>
    </source>
</evidence>
<feature type="transmembrane region" description="Helical" evidence="5">
    <location>
        <begin position="89"/>
        <end position="114"/>
    </location>
</feature>